<dbReference type="PANTHER" id="PTHR43663">
    <property type="entry name" value="CHROMATE TRANSPORT PROTEIN-RELATED"/>
    <property type="match status" value="1"/>
</dbReference>
<feature type="transmembrane region" description="Helical" evidence="7">
    <location>
        <begin position="7"/>
        <end position="29"/>
    </location>
</feature>
<dbReference type="EMBL" id="LK932861">
    <property type="protein sequence ID" value="CDS98052.1"/>
    <property type="molecule type" value="Genomic_DNA"/>
</dbReference>
<proteinExistence type="inferred from homology"/>
<evidence type="ECO:0000256" key="1">
    <source>
        <dbReference type="ARBA" id="ARBA00004651"/>
    </source>
</evidence>
<evidence type="ECO:0000256" key="7">
    <source>
        <dbReference type="SAM" id="Phobius"/>
    </source>
</evidence>
<gene>
    <name evidence="10" type="ORF">BN1095_210105</name>
    <name evidence="8" type="ORF">BN1096_160098</name>
    <name evidence="9" type="ORF">BN1097_140100</name>
</gene>
<feature type="transmembrane region" description="Helical" evidence="7">
    <location>
        <begin position="142"/>
        <end position="165"/>
    </location>
</feature>
<evidence type="ECO:0000313" key="8">
    <source>
        <dbReference type="EMBL" id="CDS83097.1"/>
    </source>
</evidence>
<dbReference type="GO" id="GO:0015109">
    <property type="term" value="F:chromate transmembrane transporter activity"/>
    <property type="evidence" value="ECO:0007669"/>
    <property type="project" value="InterPro"/>
</dbReference>
<protein>
    <submittedName>
        <fullName evidence="8 9">Chromate transporter</fullName>
    </submittedName>
</protein>
<feature type="transmembrane region" description="Helical" evidence="7">
    <location>
        <begin position="117"/>
        <end position="136"/>
    </location>
</feature>
<comment type="similarity">
    <text evidence="2">Belongs to the chromate ion transporter (CHR) (TC 2.A.51) family.</text>
</comment>
<dbReference type="EMBL" id="LK932347">
    <property type="protein sequence ID" value="CDS83244.1"/>
    <property type="molecule type" value="Genomic_DNA"/>
</dbReference>
<keyword evidence="4 7" id="KW-0812">Transmembrane</keyword>
<comment type="subcellular location">
    <subcellularLocation>
        <location evidence="1">Cell membrane</location>
        <topology evidence="1">Multi-pass membrane protein</topology>
    </subcellularLocation>
</comment>
<evidence type="ECO:0000256" key="6">
    <source>
        <dbReference type="ARBA" id="ARBA00023136"/>
    </source>
</evidence>
<dbReference type="GO" id="GO:0005886">
    <property type="term" value="C:plasma membrane"/>
    <property type="evidence" value="ECO:0007669"/>
    <property type="project" value="UniProtKB-SubCell"/>
</dbReference>
<dbReference type="RefSeq" id="WP_021390002.1">
    <property type="nucleotide sequence ID" value="NZ_BBYB01000032.1"/>
</dbReference>
<evidence type="ECO:0000256" key="3">
    <source>
        <dbReference type="ARBA" id="ARBA00022475"/>
    </source>
</evidence>
<evidence type="ECO:0000256" key="5">
    <source>
        <dbReference type="ARBA" id="ARBA00022989"/>
    </source>
</evidence>
<keyword evidence="3" id="KW-1003">Cell membrane</keyword>
<dbReference type="EMBL" id="LK932465">
    <property type="protein sequence ID" value="CDS83097.1"/>
    <property type="molecule type" value="Genomic_DNA"/>
</dbReference>
<feature type="transmembrane region" description="Helical" evidence="7">
    <location>
        <begin position="170"/>
        <end position="187"/>
    </location>
</feature>
<evidence type="ECO:0000256" key="4">
    <source>
        <dbReference type="ARBA" id="ARBA00022692"/>
    </source>
</evidence>
<accession>A0A068ZXH3</accession>
<keyword evidence="6 7" id="KW-0472">Membrane</keyword>
<dbReference type="PANTHER" id="PTHR43663:SF1">
    <property type="entry name" value="CHROMATE TRANSPORTER"/>
    <property type="match status" value="1"/>
</dbReference>
<evidence type="ECO:0000313" key="10">
    <source>
        <dbReference type="EMBL" id="CDS98052.1"/>
    </source>
</evidence>
<dbReference type="AlphaFoldDB" id="A0A068ZXH3"/>
<dbReference type="InterPro" id="IPR003370">
    <property type="entry name" value="Chromate_transpt"/>
</dbReference>
<keyword evidence="5 7" id="KW-1133">Transmembrane helix</keyword>
<dbReference type="Pfam" id="PF02417">
    <property type="entry name" value="Chromate_transp"/>
    <property type="match status" value="1"/>
</dbReference>
<reference evidence="8" key="1">
    <citation type="submission" date="2014-07" db="EMBL/GenBank/DDBJ databases">
        <authorList>
            <person name="Monot Marc"/>
        </authorList>
    </citation>
    <scope>NUCLEOTIDE SEQUENCE</scope>
    <source>
        <strain evidence="10">7032989</strain>
        <strain evidence="9">7032994</strain>
    </source>
</reference>
<dbReference type="InterPro" id="IPR052518">
    <property type="entry name" value="CHR_Transporter"/>
</dbReference>
<organism evidence="8">
    <name type="scientific">Clostridioides difficile</name>
    <name type="common">Peptoclostridium difficile</name>
    <dbReference type="NCBI Taxonomy" id="1496"/>
    <lineage>
        <taxon>Bacteria</taxon>
        <taxon>Bacillati</taxon>
        <taxon>Bacillota</taxon>
        <taxon>Clostridia</taxon>
        <taxon>Peptostreptococcales</taxon>
        <taxon>Peptostreptococcaceae</taxon>
        <taxon>Clostridioides</taxon>
    </lineage>
</organism>
<evidence type="ECO:0000256" key="2">
    <source>
        <dbReference type="ARBA" id="ARBA00005262"/>
    </source>
</evidence>
<feature type="transmembrane region" description="Helical" evidence="7">
    <location>
        <begin position="74"/>
        <end position="96"/>
    </location>
</feature>
<sequence>MNTIWNLFFIFLKIGLFSIGGGYAIIPLIQEKVVNQTGWISEKMFTDIITISQMTPGPLAVNTSTFVGLQIGGFWGAVSATLGCVLCGVVISLFLYNFFQKHQNSTYIFEILNGLKSASLGLIISAAATIIILALFGTNKVYFNSIFEMLNWTALIIFFVTLLIVRKWKINPIVIIIISGILGIFFYL</sequence>
<name>A0A068ZXH3_CLODI</name>
<evidence type="ECO:0000313" key="9">
    <source>
        <dbReference type="EMBL" id="CDS83244.1"/>
    </source>
</evidence>